<name>A0A9P8NTI5_9ASCO</name>
<reference evidence="1" key="1">
    <citation type="journal article" date="2021" name="Open Biol.">
        <title>Shared evolutionary footprints suggest mitochondrial oxidative damage underlies multiple complex I losses in fungi.</title>
        <authorList>
            <person name="Schikora-Tamarit M.A."/>
            <person name="Marcet-Houben M."/>
            <person name="Nosek J."/>
            <person name="Gabaldon T."/>
        </authorList>
    </citation>
    <scope>NUCLEOTIDE SEQUENCE</scope>
    <source>
        <strain evidence="1">NCAIM Y.01608</strain>
    </source>
</reference>
<accession>A0A9P8NTI5</accession>
<proteinExistence type="predicted"/>
<dbReference type="AlphaFoldDB" id="A0A9P8NTI5"/>
<comment type="caution">
    <text evidence="1">The sequence shown here is derived from an EMBL/GenBank/DDBJ whole genome shotgun (WGS) entry which is preliminary data.</text>
</comment>
<keyword evidence="2" id="KW-1185">Reference proteome</keyword>
<evidence type="ECO:0000313" key="1">
    <source>
        <dbReference type="EMBL" id="KAH3659563.1"/>
    </source>
</evidence>
<evidence type="ECO:0000313" key="2">
    <source>
        <dbReference type="Proteomes" id="UP000788993"/>
    </source>
</evidence>
<reference evidence="1" key="2">
    <citation type="submission" date="2021-01" db="EMBL/GenBank/DDBJ databases">
        <authorList>
            <person name="Schikora-Tamarit M.A."/>
        </authorList>
    </citation>
    <scope>NUCLEOTIDE SEQUENCE</scope>
    <source>
        <strain evidence="1">NCAIM Y.01608</strain>
    </source>
</reference>
<protein>
    <submittedName>
        <fullName evidence="1">Uncharacterized protein</fullName>
    </submittedName>
</protein>
<organism evidence="1 2">
    <name type="scientific">Ogataea polymorpha</name>
    <dbReference type="NCBI Taxonomy" id="460523"/>
    <lineage>
        <taxon>Eukaryota</taxon>
        <taxon>Fungi</taxon>
        <taxon>Dikarya</taxon>
        <taxon>Ascomycota</taxon>
        <taxon>Saccharomycotina</taxon>
        <taxon>Pichiomycetes</taxon>
        <taxon>Pichiales</taxon>
        <taxon>Pichiaceae</taxon>
        <taxon>Ogataea</taxon>
    </lineage>
</organism>
<gene>
    <name evidence="1" type="ORF">OGATHE_005608</name>
</gene>
<dbReference type="Proteomes" id="UP000788993">
    <property type="component" value="Unassembled WGS sequence"/>
</dbReference>
<sequence>MLCCTTKLLINLNEETKKLANVTKSDSMLFRLGTLEFKSYSSDQILYDAVSKVLQMLRIERTTKVTSAPNDSDDSSAVSRPNHLRPAKRYNLYFQKTWSVNRNPFVYSTRPQPSIWARQCSKDDTFAREQNMRSSNMASGEFSYFFIRTRSGTRGSDRERSVSDFSSIKTEVSQGKARSFFAVSSCWIANCVTVSSIDVASTTQSPSTSVHSKSSIVNTEREDKLFLSRSAANDEFSTAVTVRLPYSKRNLATEYAPTRFSKITVRCVSRA</sequence>
<dbReference type="EMBL" id="JAEUBD010001504">
    <property type="protein sequence ID" value="KAH3659563.1"/>
    <property type="molecule type" value="Genomic_DNA"/>
</dbReference>